<dbReference type="InterPro" id="IPR054293">
    <property type="entry name" value="DUF7029"/>
</dbReference>
<name>A0A1G4BN44_9PEZI</name>
<protein>
    <recommendedName>
        <fullName evidence="7">Peptidase A1 domain-containing protein</fullName>
    </recommendedName>
</protein>
<gene>
    <name evidence="5" type="ORF">CORC01_01829</name>
</gene>
<evidence type="ECO:0008006" key="7">
    <source>
        <dbReference type="Google" id="ProtNLM"/>
    </source>
</evidence>
<feature type="domain" description="DUF7029" evidence="3">
    <location>
        <begin position="152"/>
        <end position="249"/>
    </location>
</feature>
<dbReference type="STRING" id="1209926.A0A1G4BN44"/>
<evidence type="ECO:0000313" key="6">
    <source>
        <dbReference type="Proteomes" id="UP000176998"/>
    </source>
</evidence>
<feature type="signal peptide" evidence="2">
    <location>
        <begin position="1"/>
        <end position="17"/>
    </location>
</feature>
<feature type="compositionally biased region" description="Basic and acidic residues" evidence="1">
    <location>
        <begin position="445"/>
        <end position="474"/>
    </location>
</feature>
<evidence type="ECO:0000259" key="3">
    <source>
        <dbReference type="Pfam" id="PF22974"/>
    </source>
</evidence>
<feature type="domain" description="DUF7223" evidence="4">
    <location>
        <begin position="507"/>
        <end position="699"/>
    </location>
</feature>
<sequence>MKWSFALPLLGLSGALAHPGQRKYLNQRNQTLVSGQSVNSLTQTASVSVPLSTGVTFHPPANSTRTLTLATGTASTSSEVVAATTASSSTEYEFPTSKLGPIATLKPAVPDSHDLNDVNNLTPQPSGAGAPIHYAQDAGSNGGGIYAVATPKWTAPSIVLDHSGLITDVKLSGQGSLVMTFGDRNAFDHSASNWKAENIIFVTYTPECGDYDLGQRCYFQANSVTFDRNSLSATAAGQAKDIGDVTKDINVVWGNYGSQNVNYGNPAATAEPTATETDIPPAYSVAPTMTAACVAPKDEKYGLPTACLGPYFDDDLDTGLGYFESDVFSFNETLYEVDIDGELSNSTLARRTVFQAIGNGFQKIGQATKSGIITLGSKIETGAKAAKNNVVKTGEKVVKIGAKVVEVGKAVVEVGGNILTGKPNRFEKDFDKLLLPWPAKECKEAEKDKDKKEKLKNACKPKKQDNDKDSEAKAVKTPWGDDALLLKSFGTIPSPKDLRPKGSKKQTTVTKGNFINLYCVKCGLSGSLKTKGNITIENIKGITDGYIESDIDLSVGLGIGIYAQYYQEHKFRNNLYDIPLSPFTLGFVTVGPMLSIGTEIKFSLNMTGTAVARADVSIARAKFVYDWKKGGSKSVGFKPQFKPSFEAEGQVEIAAQFGIPVGLDFGVTTFNGCSKCKGSIGIETMPSIKAAAAIAVQAKWDNSTDGIEAGLKPLNNCTGISTTLSVRNDVTAKFKGFGLVDKDWPIHETKDYIIASYCIGNKTDGTSKGKLGLHDDKRSLAATPYNKYEYRRDANNVSVPTNTTTAANSTQLADLTKYVVEEIEYLDYNGTDLAAIPYDLDEAAFDGYWFSTLALESDNSYVLAACSDGNVYLQKNTTQNDLPYYVTCNTLWAGYGEAALSTPTGEVLHYYNNTMDKIGVSRLRAGDEAHLPGTSVYVALTPFYYDENDSTASILAAIDPEDNIFFPAVCTYKDDQTAKIYLVGEDVDAGIEMLKSPDLTYTVTNGEVDDCYLLFLGITGRELGEWADYGDDVSDAYENDPLDIEFEDMLFDSGGDFLLPADELLAYQDDVNYDDVFDESLDDITWE</sequence>
<keyword evidence="2" id="KW-0732">Signal</keyword>
<comment type="caution">
    <text evidence="5">The sequence shown here is derived from an EMBL/GenBank/DDBJ whole genome shotgun (WGS) entry which is preliminary data.</text>
</comment>
<dbReference type="InterPro" id="IPR055647">
    <property type="entry name" value="DUF7223"/>
</dbReference>
<dbReference type="Pfam" id="PF23865">
    <property type="entry name" value="DUF7223"/>
    <property type="match status" value="1"/>
</dbReference>
<organism evidence="5 6">
    <name type="scientific">Colletotrichum orchidophilum</name>
    <dbReference type="NCBI Taxonomy" id="1209926"/>
    <lineage>
        <taxon>Eukaryota</taxon>
        <taxon>Fungi</taxon>
        <taxon>Dikarya</taxon>
        <taxon>Ascomycota</taxon>
        <taxon>Pezizomycotina</taxon>
        <taxon>Sordariomycetes</taxon>
        <taxon>Hypocreomycetidae</taxon>
        <taxon>Glomerellales</taxon>
        <taxon>Glomerellaceae</taxon>
        <taxon>Colletotrichum</taxon>
    </lineage>
</organism>
<dbReference type="Proteomes" id="UP000176998">
    <property type="component" value="Unassembled WGS sequence"/>
</dbReference>
<dbReference type="RefSeq" id="XP_022479866.1">
    <property type="nucleotide sequence ID" value="XM_022613482.1"/>
</dbReference>
<evidence type="ECO:0000256" key="1">
    <source>
        <dbReference type="SAM" id="MobiDB-lite"/>
    </source>
</evidence>
<dbReference type="OrthoDB" id="160645at2759"/>
<evidence type="ECO:0000259" key="4">
    <source>
        <dbReference type="Pfam" id="PF23865"/>
    </source>
</evidence>
<evidence type="ECO:0000313" key="5">
    <source>
        <dbReference type="EMBL" id="OHF02728.1"/>
    </source>
</evidence>
<evidence type="ECO:0000256" key="2">
    <source>
        <dbReference type="SAM" id="SignalP"/>
    </source>
</evidence>
<feature type="chain" id="PRO_5009603091" description="Peptidase A1 domain-containing protein" evidence="2">
    <location>
        <begin position="18"/>
        <end position="1087"/>
    </location>
</feature>
<feature type="region of interest" description="Disordered" evidence="1">
    <location>
        <begin position="445"/>
        <end position="475"/>
    </location>
</feature>
<dbReference type="GeneID" id="34554992"/>
<accession>A0A1G4BN44</accession>
<dbReference type="Pfam" id="PF22974">
    <property type="entry name" value="DUF7029"/>
    <property type="match status" value="1"/>
</dbReference>
<dbReference type="EMBL" id="MJBS01000010">
    <property type="protein sequence ID" value="OHF02728.1"/>
    <property type="molecule type" value="Genomic_DNA"/>
</dbReference>
<dbReference type="AlphaFoldDB" id="A0A1G4BN44"/>
<proteinExistence type="predicted"/>
<keyword evidence="6" id="KW-1185">Reference proteome</keyword>
<reference evidence="5 6" key="1">
    <citation type="submission" date="2016-09" db="EMBL/GenBank/DDBJ databases">
        <authorList>
            <person name="Capua I."/>
            <person name="De Benedictis P."/>
            <person name="Joannis T."/>
            <person name="Lombin L.H."/>
            <person name="Cattoli G."/>
        </authorList>
    </citation>
    <scope>NUCLEOTIDE SEQUENCE [LARGE SCALE GENOMIC DNA]</scope>
    <source>
        <strain evidence="5 6">IMI 309357</strain>
    </source>
</reference>